<dbReference type="EMBL" id="JASPKY010000220">
    <property type="protein sequence ID" value="KAK9719401.1"/>
    <property type="molecule type" value="Genomic_DNA"/>
</dbReference>
<dbReference type="AlphaFoldDB" id="A0AAW1KJA4"/>
<feature type="compositionally biased region" description="Basic and acidic residues" evidence="1">
    <location>
        <begin position="10"/>
        <end position="23"/>
    </location>
</feature>
<name>A0AAW1KJA4_POPJA</name>
<dbReference type="Proteomes" id="UP001458880">
    <property type="component" value="Unassembled WGS sequence"/>
</dbReference>
<gene>
    <name evidence="2" type="ORF">QE152_g22695</name>
</gene>
<feature type="region of interest" description="Disordered" evidence="1">
    <location>
        <begin position="1"/>
        <end position="26"/>
    </location>
</feature>
<proteinExistence type="predicted"/>
<organism evidence="2 3">
    <name type="scientific">Popillia japonica</name>
    <name type="common">Japanese beetle</name>
    <dbReference type="NCBI Taxonomy" id="7064"/>
    <lineage>
        <taxon>Eukaryota</taxon>
        <taxon>Metazoa</taxon>
        <taxon>Ecdysozoa</taxon>
        <taxon>Arthropoda</taxon>
        <taxon>Hexapoda</taxon>
        <taxon>Insecta</taxon>
        <taxon>Pterygota</taxon>
        <taxon>Neoptera</taxon>
        <taxon>Endopterygota</taxon>
        <taxon>Coleoptera</taxon>
        <taxon>Polyphaga</taxon>
        <taxon>Scarabaeiformia</taxon>
        <taxon>Scarabaeidae</taxon>
        <taxon>Rutelinae</taxon>
        <taxon>Popillia</taxon>
    </lineage>
</organism>
<protein>
    <submittedName>
        <fullName evidence="2">Uncharacterized protein</fullName>
    </submittedName>
</protein>
<sequence length="121" mass="13722">MNVFNNPGVEVRRSPSPKTKEGGGCRIRPATAASLSNFRGEHLKRKLQKFSLQVTETSMEVVEEFGQITIMKLDKVMMLDLEVVLDQQILSDAKSLLDVILLESFNLKLRYAPFFFLVGFK</sequence>
<accession>A0AAW1KJA4</accession>
<evidence type="ECO:0000313" key="3">
    <source>
        <dbReference type="Proteomes" id="UP001458880"/>
    </source>
</evidence>
<comment type="caution">
    <text evidence="2">The sequence shown here is derived from an EMBL/GenBank/DDBJ whole genome shotgun (WGS) entry which is preliminary data.</text>
</comment>
<evidence type="ECO:0000313" key="2">
    <source>
        <dbReference type="EMBL" id="KAK9719401.1"/>
    </source>
</evidence>
<evidence type="ECO:0000256" key="1">
    <source>
        <dbReference type="SAM" id="MobiDB-lite"/>
    </source>
</evidence>
<reference evidence="2 3" key="1">
    <citation type="journal article" date="2024" name="BMC Genomics">
        <title>De novo assembly and annotation of Popillia japonica's genome with initial clues to its potential as an invasive pest.</title>
        <authorList>
            <person name="Cucini C."/>
            <person name="Boschi S."/>
            <person name="Funari R."/>
            <person name="Cardaioli E."/>
            <person name="Iannotti N."/>
            <person name="Marturano G."/>
            <person name="Paoli F."/>
            <person name="Bruttini M."/>
            <person name="Carapelli A."/>
            <person name="Frati F."/>
            <person name="Nardi F."/>
        </authorList>
    </citation>
    <scope>NUCLEOTIDE SEQUENCE [LARGE SCALE GENOMIC DNA]</scope>
    <source>
        <strain evidence="2">DMR45628</strain>
    </source>
</reference>
<keyword evidence="3" id="KW-1185">Reference proteome</keyword>